<dbReference type="RefSeq" id="WP_190442974.1">
    <property type="nucleotide sequence ID" value="NZ_JAMPKM010000013.1"/>
</dbReference>
<name>A0ABV0JBU6_9CYAN</name>
<comment type="caution">
    <text evidence="2">The sequence shown here is derived from an EMBL/GenBank/DDBJ whole genome shotgun (WGS) entry which is preliminary data.</text>
</comment>
<evidence type="ECO:0000313" key="2">
    <source>
        <dbReference type="EMBL" id="MEP0819250.1"/>
    </source>
</evidence>
<protein>
    <submittedName>
        <fullName evidence="2">KAP family NTPase</fullName>
    </submittedName>
</protein>
<proteinExistence type="predicted"/>
<dbReference type="Proteomes" id="UP001464891">
    <property type="component" value="Unassembled WGS sequence"/>
</dbReference>
<evidence type="ECO:0000259" key="1">
    <source>
        <dbReference type="Pfam" id="PF07693"/>
    </source>
</evidence>
<organism evidence="2 3">
    <name type="scientific">Trichocoleus desertorum GB2-A4</name>
    <dbReference type="NCBI Taxonomy" id="2933944"/>
    <lineage>
        <taxon>Bacteria</taxon>
        <taxon>Bacillati</taxon>
        <taxon>Cyanobacteriota</taxon>
        <taxon>Cyanophyceae</taxon>
        <taxon>Leptolyngbyales</taxon>
        <taxon>Trichocoleusaceae</taxon>
        <taxon>Trichocoleus</taxon>
    </lineage>
</organism>
<reference evidence="2 3" key="1">
    <citation type="submission" date="2022-04" db="EMBL/GenBank/DDBJ databases">
        <title>Positive selection, recombination, and allopatry shape intraspecific diversity of widespread and dominant cyanobacteria.</title>
        <authorList>
            <person name="Wei J."/>
            <person name="Shu W."/>
            <person name="Hu C."/>
        </authorList>
    </citation>
    <scope>NUCLEOTIDE SEQUENCE [LARGE SCALE GENOMIC DNA]</scope>
    <source>
        <strain evidence="2 3">GB2-A4</strain>
    </source>
</reference>
<dbReference type="InterPro" id="IPR011646">
    <property type="entry name" value="KAP_P-loop"/>
</dbReference>
<dbReference type="EMBL" id="JAMPKM010000013">
    <property type="protein sequence ID" value="MEP0819250.1"/>
    <property type="molecule type" value="Genomic_DNA"/>
</dbReference>
<feature type="domain" description="KAP NTPase" evidence="1">
    <location>
        <begin position="28"/>
        <end position="269"/>
    </location>
</feature>
<sequence>MTESKNKLKPGLERREIEKVLESFLDLKSEDKVLAIKGDWGVGKTHLVKEFLRKNEKEYYYDSVFGVSSVDELKMKLLSNFQPVFKKEENGFLGKLTLGRSVKYTKENSEIIGKIIEKAPMIGGIVSAVTSSGISLISNIIISKLLKGQLVCIDDIERKSEKLQLDELLGFIESLVEDQKCKVILIYYEDRIYEDAKVKKILEEYREKVIDIEIKFQPSVDENFYIAFGENDPDEKFILDYLTREGIQTNNIRVLKKLQWNLKNLRPYMENYGI</sequence>
<dbReference type="SUPFAM" id="SSF52540">
    <property type="entry name" value="P-loop containing nucleoside triphosphate hydrolases"/>
    <property type="match status" value="1"/>
</dbReference>
<evidence type="ECO:0000313" key="3">
    <source>
        <dbReference type="Proteomes" id="UP001464891"/>
    </source>
</evidence>
<keyword evidence="3" id="KW-1185">Reference proteome</keyword>
<gene>
    <name evidence="2" type="ORF">NC998_19295</name>
</gene>
<dbReference type="InterPro" id="IPR027417">
    <property type="entry name" value="P-loop_NTPase"/>
</dbReference>
<dbReference type="Pfam" id="PF07693">
    <property type="entry name" value="KAP_NTPase"/>
    <property type="match status" value="1"/>
</dbReference>
<accession>A0ABV0JBU6</accession>
<dbReference type="Gene3D" id="3.40.50.300">
    <property type="entry name" value="P-loop containing nucleotide triphosphate hydrolases"/>
    <property type="match status" value="1"/>
</dbReference>